<accession>A0A8S5V0M1</accession>
<organism evidence="1">
    <name type="scientific">Siphoviridae sp. ctTPJ4</name>
    <dbReference type="NCBI Taxonomy" id="2825519"/>
    <lineage>
        <taxon>Viruses</taxon>
        <taxon>Duplodnaviria</taxon>
        <taxon>Heunggongvirae</taxon>
        <taxon>Uroviricota</taxon>
        <taxon>Caudoviricetes</taxon>
    </lineage>
</organism>
<protein>
    <submittedName>
        <fullName evidence="1">Uncharacterized protein</fullName>
    </submittedName>
</protein>
<sequence>MELQTAVVVTLTENGKTVKRTIKKSEQFDEKTSWDHIVKTTKSLAGITLNSIA</sequence>
<proteinExistence type="predicted"/>
<name>A0A8S5V0M1_9CAUD</name>
<dbReference type="EMBL" id="BK016177">
    <property type="protein sequence ID" value="DAG00167.1"/>
    <property type="molecule type" value="Genomic_DNA"/>
</dbReference>
<evidence type="ECO:0000313" key="1">
    <source>
        <dbReference type="EMBL" id="DAG00167.1"/>
    </source>
</evidence>
<reference evidence="1" key="1">
    <citation type="journal article" date="2021" name="Proc. Natl. Acad. Sci. U.S.A.">
        <title>A Catalog of Tens of Thousands of Viruses from Human Metagenomes Reveals Hidden Associations with Chronic Diseases.</title>
        <authorList>
            <person name="Tisza M.J."/>
            <person name="Buck C.B."/>
        </authorList>
    </citation>
    <scope>NUCLEOTIDE SEQUENCE</scope>
    <source>
        <strain evidence="1">CtTPJ4</strain>
    </source>
</reference>